<evidence type="ECO:0000256" key="1">
    <source>
        <dbReference type="ARBA" id="ARBA00022679"/>
    </source>
</evidence>
<evidence type="ECO:0000256" key="2">
    <source>
        <dbReference type="ARBA" id="ARBA00023315"/>
    </source>
</evidence>
<dbReference type="RefSeq" id="WP_091757763.1">
    <property type="nucleotide sequence ID" value="NZ_FOHB01000003.1"/>
</dbReference>
<keyword evidence="2" id="KW-0012">Acyltransferase</keyword>
<dbReference type="Gene3D" id="3.40.630.30">
    <property type="match status" value="1"/>
</dbReference>
<feature type="domain" description="N-acetyltransferase" evidence="3">
    <location>
        <begin position="16"/>
        <end position="164"/>
    </location>
</feature>
<dbReference type="EMBL" id="FOHB01000003">
    <property type="protein sequence ID" value="SES11029.1"/>
    <property type="molecule type" value="Genomic_DNA"/>
</dbReference>
<organism evidence="4 5">
    <name type="scientific">Pedococcus cremeus</name>
    <dbReference type="NCBI Taxonomy" id="587636"/>
    <lineage>
        <taxon>Bacteria</taxon>
        <taxon>Bacillati</taxon>
        <taxon>Actinomycetota</taxon>
        <taxon>Actinomycetes</taxon>
        <taxon>Micrococcales</taxon>
        <taxon>Intrasporangiaceae</taxon>
        <taxon>Pedococcus</taxon>
    </lineage>
</organism>
<keyword evidence="1 4" id="KW-0808">Transferase</keyword>
<dbReference type="GO" id="GO:0016747">
    <property type="term" value="F:acyltransferase activity, transferring groups other than amino-acyl groups"/>
    <property type="evidence" value="ECO:0007669"/>
    <property type="project" value="InterPro"/>
</dbReference>
<sequence length="164" mass="18583">MALTRPVRDPAQWHVDELRPADHEAWSRLHRGYLDFYESPRPDEVSAVVWSWLLDPAHELEALVARPRPGAEPVGLAHYRPFPRPLHGSTACFLDDLFVARQARGTGAVDALLAALQERCRERGWSQVRWVTRAGNATAQRTYDRLAVRTELVTYDLDAAPSPH</sequence>
<dbReference type="AlphaFoldDB" id="A0A1H9UNW6"/>
<evidence type="ECO:0000313" key="4">
    <source>
        <dbReference type="EMBL" id="SES11029.1"/>
    </source>
</evidence>
<dbReference type="OrthoDB" id="9805924at2"/>
<protein>
    <submittedName>
        <fullName evidence="4">Acetyltransferase (GNAT) family protein</fullName>
    </submittedName>
</protein>
<dbReference type="STRING" id="587636.SAMN05216199_2028"/>
<dbReference type="PANTHER" id="PTHR43877">
    <property type="entry name" value="AMINOALKYLPHOSPHONATE N-ACETYLTRANSFERASE-RELATED-RELATED"/>
    <property type="match status" value="1"/>
</dbReference>
<name>A0A1H9UNW6_9MICO</name>
<dbReference type="InterPro" id="IPR000182">
    <property type="entry name" value="GNAT_dom"/>
</dbReference>
<dbReference type="InterPro" id="IPR016181">
    <property type="entry name" value="Acyl_CoA_acyltransferase"/>
</dbReference>
<proteinExistence type="predicted"/>
<gene>
    <name evidence="4" type="ORF">SAMN05216199_2028</name>
</gene>
<dbReference type="SUPFAM" id="SSF55729">
    <property type="entry name" value="Acyl-CoA N-acyltransferases (Nat)"/>
    <property type="match status" value="1"/>
</dbReference>
<dbReference type="CDD" id="cd04301">
    <property type="entry name" value="NAT_SF"/>
    <property type="match status" value="1"/>
</dbReference>
<evidence type="ECO:0000313" key="5">
    <source>
        <dbReference type="Proteomes" id="UP000199019"/>
    </source>
</evidence>
<dbReference type="InterPro" id="IPR050832">
    <property type="entry name" value="Bact_Acetyltransf"/>
</dbReference>
<keyword evidence="5" id="KW-1185">Reference proteome</keyword>
<dbReference type="PROSITE" id="PS51186">
    <property type="entry name" value="GNAT"/>
    <property type="match status" value="1"/>
</dbReference>
<evidence type="ECO:0000259" key="3">
    <source>
        <dbReference type="PROSITE" id="PS51186"/>
    </source>
</evidence>
<reference evidence="5" key="1">
    <citation type="submission" date="2016-10" db="EMBL/GenBank/DDBJ databases">
        <authorList>
            <person name="Varghese N."/>
            <person name="Submissions S."/>
        </authorList>
    </citation>
    <scope>NUCLEOTIDE SEQUENCE [LARGE SCALE GENOMIC DNA]</scope>
    <source>
        <strain evidence="5">CGMCC 1.6963</strain>
    </source>
</reference>
<accession>A0A1H9UNW6</accession>
<dbReference type="Pfam" id="PF00583">
    <property type="entry name" value="Acetyltransf_1"/>
    <property type="match status" value="1"/>
</dbReference>
<dbReference type="Proteomes" id="UP000199019">
    <property type="component" value="Unassembled WGS sequence"/>
</dbReference>